<name>A0A0G4K6K6_9SPIR</name>
<feature type="transmembrane region" description="Helical" evidence="10">
    <location>
        <begin position="371"/>
        <end position="392"/>
    </location>
</feature>
<protein>
    <recommendedName>
        <fullName evidence="3">Multidrug export protein MepA</fullName>
    </recommendedName>
</protein>
<dbReference type="Proteomes" id="UP000043763">
    <property type="component" value="Unassembled WGS sequence"/>
</dbReference>
<keyword evidence="6 10" id="KW-0812">Transmembrane</keyword>
<comment type="subcellular location">
    <subcellularLocation>
        <location evidence="1">Cell membrane</location>
        <topology evidence="1">Multi-pass membrane protein</topology>
    </subcellularLocation>
</comment>
<feature type="transmembrane region" description="Helical" evidence="10">
    <location>
        <begin position="63"/>
        <end position="86"/>
    </location>
</feature>
<feature type="transmembrane region" description="Helical" evidence="10">
    <location>
        <begin position="208"/>
        <end position="231"/>
    </location>
</feature>
<keyword evidence="9" id="KW-0046">Antibiotic resistance</keyword>
<dbReference type="NCBIfam" id="TIGR00797">
    <property type="entry name" value="matE"/>
    <property type="match status" value="1"/>
</dbReference>
<dbReference type="OrthoDB" id="9811110at2"/>
<comment type="similarity">
    <text evidence="2">Belongs to the multi antimicrobial extrusion (MATE) (TC 2.A.66.1) family. MepA subfamily.</text>
</comment>
<keyword evidence="5" id="KW-1003">Cell membrane</keyword>
<dbReference type="GO" id="GO:0046677">
    <property type="term" value="P:response to antibiotic"/>
    <property type="evidence" value="ECO:0007669"/>
    <property type="project" value="UniProtKB-KW"/>
</dbReference>
<evidence type="ECO:0000256" key="2">
    <source>
        <dbReference type="ARBA" id="ARBA00008417"/>
    </source>
</evidence>
<dbReference type="GO" id="GO:0042910">
    <property type="term" value="F:xenobiotic transmembrane transporter activity"/>
    <property type="evidence" value="ECO:0007669"/>
    <property type="project" value="InterPro"/>
</dbReference>
<dbReference type="InterPro" id="IPR002528">
    <property type="entry name" value="MATE_fam"/>
</dbReference>
<dbReference type="InterPro" id="IPR048279">
    <property type="entry name" value="MdtK-like"/>
</dbReference>
<reference evidence="12" key="1">
    <citation type="submission" date="2015-04" db="EMBL/GenBank/DDBJ databases">
        <authorList>
            <person name="Mushtaq Mamoona"/>
        </authorList>
    </citation>
    <scope>NUCLEOTIDE SEQUENCE [LARGE SCALE GENOMIC DNA]</scope>
    <source>
        <strain evidence="12">AN4859/03</strain>
    </source>
</reference>
<keyword evidence="4" id="KW-0813">Transport</keyword>
<evidence type="ECO:0000256" key="6">
    <source>
        <dbReference type="ARBA" id="ARBA00022692"/>
    </source>
</evidence>
<keyword evidence="12" id="KW-1185">Reference proteome</keyword>
<dbReference type="AlphaFoldDB" id="A0A0G4K6K6"/>
<dbReference type="PANTHER" id="PTHR43823">
    <property type="entry name" value="SPORULATION PROTEIN YKVU"/>
    <property type="match status" value="1"/>
</dbReference>
<evidence type="ECO:0000313" key="12">
    <source>
        <dbReference type="Proteomes" id="UP000043763"/>
    </source>
</evidence>
<dbReference type="InterPro" id="IPR045070">
    <property type="entry name" value="MATE_MepA-like"/>
</dbReference>
<dbReference type="EMBL" id="CVLB01000001">
    <property type="protein sequence ID" value="CRF33046.1"/>
    <property type="molecule type" value="Genomic_DNA"/>
</dbReference>
<evidence type="ECO:0000256" key="1">
    <source>
        <dbReference type="ARBA" id="ARBA00004651"/>
    </source>
</evidence>
<dbReference type="GO" id="GO:0015297">
    <property type="term" value="F:antiporter activity"/>
    <property type="evidence" value="ECO:0007669"/>
    <property type="project" value="InterPro"/>
</dbReference>
<evidence type="ECO:0000256" key="5">
    <source>
        <dbReference type="ARBA" id="ARBA00022475"/>
    </source>
</evidence>
<evidence type="ECO:0000256" key="4">
    <source>
        <dbReference type="ARBA" id="ARBA00022448"/>
    </source>
</evidence>
<dbReference type="RefSeq" id="WP_048594341.1">
    <property type="nucleotide sequence ID" value="NZ_CVLB01000001.1"/>
</dbReference>
<feature type="transmembrane region" description="Helical" evidence="10">
    <location>
        <begin position="107"/>
        <end position="130"/>
    </location>
</feature>
<evidence type="ECO:0000256" key="9">
    <source>
        <dbReference type="ARBA" id="ARBA00023251"/>
    </source>
</evidence>
<evidence type="ECO:0000256" key="10">
    <source>
        <dbReference type="SAM" id="Phobius"/>
    </source>
</evidence>
<evidence type="ECO:0000256" key="7">
    <source>
        <dbReference type="ARBA" id="ARBA00022989"/>
    </source>
</evidence>
<gene>
    <name evidence="11" type="ORF">BRSU_1189</name>
</gene>
<dbReference type="CDD" id="cd13143">
    <property type="entry name" value="MATE_MepA_like"/>
    <property type="match status" value="1"/>
</dbReference>
<feature type="transmembrane region" description="Helical" evidence="10">
    <location>
        <begin position="327"/>
        <end position="351"/>
    </location>
</feature>
<sequence length="468" mass="51193">MNVSDDATLKETERQNRKFKELTESRVEFLVIKLGIPTIISMLTTSFYNMADTFFVSKINTQSTAAVGIVFSMMAIIQAVGFFFGHGSGNYISIKLGAKETEEASKMAATGFLSAMIAGFIILILGIIFIKPLAYILGSTETILPYSISYMKYILIGAPYMTASLVLNNQLRLQGNALFAMIGLITGAILNIILDPILIFHFSMGVKGAAIATIISQFCGFCVLLVGTNVWGSLPIKLKDFSPSLQKYKAIIVGGLPSLCRQSISSFATAFLNIAAGQFGDAAIAAMSIVNRVSIFANSAIIGFGQGFQPVCGFNYGAKKYDRVINAFFFCIKISTLVLFIFAVIIFINSSQIVHLFNDKDISLFDIAKNALHYQALSLPLWGVITLSSMMLQTTRKTIRASVLALAKQGIFFIPIIYIFPRVFGITGIEIAQPFSDFLTFLLSIPLAYSIIKEMKLESLKLKDTNTN</sequence>
<dbReference type="Pfam" id="PF01554">
    <property type="entry name" value="MatE"/>
    <property type="match status" value="2"/>
</dbReference>
<accession>A0A0G4K6K6</accession>
<feature type="transmembrane region" description="Helical" evidence="10">
    <location>
        <begin position="179"/>
        <end position="202"/>
    </location>
</feature>
<dbReference type="GO" id="GO:0005886">
    <property type="term" value="C:plasma membrane"/>
    <property type="evidence" value="ECO:0007669"/>
    <property type="project" value="UniProtKB-SubCell"/>
</dbReference>
<evidence type="ECO:0000313" key="11">
    <source>
        <dbReference type="EMBL" id="CRF33046.1"/>
    </source>
</evidence>
<dbReference type="PIRSF" id="PIRSF006603">
    <property type="entry name" value="DinF"/>
    <property type="match status" value="1"/>
</dbReference>
<proteinExistence type="inferred from homology"/>
<evidence type="ECO:0000256" key="8">
    <source>
        <dbReference type="ARBA" id="ARBA00023136"/>
    </source>
</evidence>
<evidence type="ECO:0000256" key="3">
    <source>
        <dbReference type="ARBA" id="ARBA00022106"/>
    </source>
</evidence>
<feature type="transmembrane region" description="Helical" evidence="10">
    <location>
        <begin position="432"/>
        <end position="452"/>
    </location>
</feature>
<dbReference type="InterPro" id="IPR051327">
    <property type="entry name" value="MATE_MepA_subfamily"/>
</dbReference>
<feature type="transmembrane region" description="Helical" evidence="10">
    <location>
        <begin position="27"/>
        <end position="51"/>
    </location>
</feature>
<feature type="transmembrane region" description="Helical" evidence="10">
    <location>
        <begin position="399"/>
        <end position="420"/>
    </location>
</feature>
<organism evidence="11 12">
    <name type="scientific">Brachyspira suanatina</name>
    <dbReference type="NCBI Taxonomy" id="381802"/>
    <lineage>
        <taxon>Bacteria</taxon>
        <taxon>Pseudomonadati</taxon>
        <taxon>Spirochaetota</taxon>
        <taxon>Spirochaetia</taxon>
        <taxon>Brachyspirales</taxon>
        <taxon>Brachyspiraceae</taxon>
        <taxon>Brachyspira</taxon>
    </lineage>
</organism>
<keyword evidence="8 10" id="KW-0472">Membrane</keyword>
<keyword evidence="7 10" id="KW-1133">Transmembrane helix</keyword>
<dbReference type="PANTHER" id="PTHR43823:SF3">
    <property type="entry name" value="MULTIDRUG EXPORT PROTEIN MEPA"/>
    <property type="match status" value="1"/>
</dbReference>